<keyword evidence="3" id="KW-1185">Reference proteome</keyword>
<dbReference type="VEuPathDB" id="FungiDB:ASPBRDRAFT_71511"/>
<proteinExistence type="predicted"/>
<accession>A0A1L9V340</accession>
<organism evidence="2 3">
    <name type="scientific">Aspergillus brasiliensis (strain CBS 101740 / IMI 381727 / IBT 21946)</name>
    <dbReference type="NCBI Taxonomy" id="767769"/>
    <lineage>
        <taxon>Eukaryota</taxon>
        <taxon>Fungi</taxon>
        <taxon>Dikarya</taxon>
        <taxon>Ascomycota</taxon>
        <taxon>Pezizomycotina</taxon>
        <taxon>Eurotiomycetes</taxon>
        <taxon>Eurotiomycetidae</taxon>
        <taxon>Eurotiales</taxon>
        <taxon>Aspergillaceae</taxon>
        <taxon>Aspergillus</taxon>
        <taxon>Aspergillus subgen. Circumdati</taxon>
    </lineage>
</organism>
<sequence length="198" mass="21003">MPYWATVISGPQLCPGIGSNGYTGIPVDLDLLASIAFPPPKSLTARSKRPIVRTDHGNADHLSKQDLSPLASRPVRGFANSTTAPAAHPSQGDEARSAVDGQIPRRGITTGFPSNDCTNWLNVITSSVQPGGLHSRVLCTRASSAQVGMGQAFGNTAMVGANDGRERKAPVKCIADRRLLDNLWSLDRSHDLVETLVP</sequence>
<dbReference type="AlphaFoldDB" id="A0A1L9V340"/>
<reference evidence="3" key="1">
    <citation type="journal article" date="2017" name="Genome Biol.">
        <title>Comparative genomics reveals high biological diversity and specific adaptations in the industrially and medically important fungal genus Aspergillus.</title>
        <authorList>
            <person name="de Vries R.P."/>
            <person name="Riley R."/>
            <person name="Wiebenga A."/>
            <person name="Aguilar-Osorio G."/>
            <person name="Amillis S."/>
            <person name="Uchima C.A."/>
            <person name="Anderluh G."/>
            <person name="Asadollahi M."/>
            <person name="Askin M."/>
            <person name="Barry K."/>
            <person name="Battaglia E."/>
            <person name="Bayram O."/>
            <person name="Benocci T."/>
            <person name="Braus-Stromeyer S.A."/>
            <person name="Caldana C."/>
            <person name="Canovas D."/>
            <person name="Cerqueira G.C."/>
            <person name="Chen F."/>
            <person name="Chen W."/>
            <person name="Choi C."/>
            <person name="Clum A."/>
            <person name="Dos Santos R.A."/>
            <person name="Damasio A.R."/>
            <person name="Diallinas G."/>
            <person name="Emri T."/>
            <person name="Fekete E."/>
            <person name="Flipphi M."/>
            <person name="Freyberg S."/>
            <person name="Gallo A."/>
            <person name="Gournas C."/>
            <person name="Habgood R."/>
            <person name="Hainaut M."/>
            <person name="Harispe M.L."/>
            <person name="Henrissat B."/>
            <person name="Hilden K.S."/>
            <person name="Hope R."/>
            <person name="Hossain A."/>
            <person name="Karabika E."/>
            <person name="Karaffa L."/>
            <person name="Karanyi Z."/>
            <person name="Krasevec N."/>
            <person name="Kuo A."/>
            <person name="Kusch H."/>
            <person name="LaButti K."/>
            <person name="Lagendijk E.L."/>
            <person name="Lapidus A."/>
            <person name="Levasseur A."/>
            <person name="Lindquist E."/>
            <person name="Lipzen A."/>
            <person name="Logrieco A.F."/>
            <person name="MacCabe A."/>
            <person name="Maekelae M.R."/>
            <person name="Malavazi I."/>
            <person name="Melin P."/>
            <person name="Meyer V."/>
            <person name="Mielnichuk N."/>
            <person name="Miskei M."/>
            <person name="Molnar A.P."/>
            <person name="Mule G."/>
            <person name="Ngan C.Y."/>
            <person name="Orejas M."/>
            <person name="Orosz E."/>
            <person name="Ouedraogo J.P."/>
            <person name="Overkamp K.M."/>
            <person name="Park H.-S."/>
            <person name="Perrone G."/>
            <person name="Piumi F."/>
            <person name="Punt P.J."/>
            <person name="Ram A.F."/>
            <person name="Ramon A."/>
            <person name="Rauscher S."/>
            <person name="Record E."/>
            <person name="Riano-Pachon D.M."/>
            <person name="Robert V."/>
            <person name="Roehrig J."/>
            <person name="Ruller R."/>
            <person name="Salamov A."/>
            <person name="Salih N.S."/>
            <person name="Samson R.A."/>
            <person name="Sandor E."/>
            <person name="Sanguinetti M."/>
            <person name="Schuetze T."/>
            <person name="Sepcic K."/>
            <person name="Shelest E."/>
            <person name="Sherlock G."/>
            <person name="Sophianopoulou V."/>
            <person name="Squina F.M."/>
            <person name="Sun H."/>
            <person name="Susca A."/>
            <person name="Todd R.B."/>
            <person name="Tsang A."/>
            <person name="Unkles S.E."/>
            <person name="van de Wiele N."/>
            <person name="van Rossen-Uffink D."/>
            <person name="Oliveira J.V."/>
            <person name="Vesth T.C."/>
            <person name="Visser J."/>
            <person name="Yu J.-H."/>
            <person name="Zhou M."/>
            <person name="Andersen M.R."/>
            <person name="Archer D.B."/>
            <person name="Baker S.E."/>
            <person name="Benoit I."/>
            <person name="Brakhage A.A."/>
            <person name="Braus G.H."/>
            <person name="Fischer R."/>
            <person name="Frisvad J.C."/>
            <person name="Goldman G.H."/>
            <person name="Houbraken J."/>
            <person name="Oakley B."/>
            <person name="Pocsi I."/>
            <person name="Scazzocchio C."/>
            <person name="Seiboth B."/>
            <person name="vanKuyk P.A."/>
            <person name="Wortman J."/>
            <person name="Dyer P.S."/>
            <person name="Grigoriev I.V."/>
        </authorList>
    </citation>
    <scope>NUCLEOTIDE SEQUENCE [LARGE SCALE GENOMIC DNA]</scope>
    <source>
        <strain evidence="3">CBS 101740 / IMI 381727 / IBT 21946</strain>
    </source>
</reference>
<feature type="region of interest" description="Disordered" evidence="1">
    <location>
        <begin position="43"/>
        <end position="99"/>
    </location>
</feature>
<feature type="compositionally biased region" description="Basic and acidic residues" evidence="1">
    <location>
        <begin position="52"/>
        <end position="64"/>
    </location>
</feature>
<name>A0A1L9V340_ASPBC</name>
<protein>
    <submittedName>
        <fullName evidence="2">Uncharacterized protein</fullName>
    </submittedName>
</protein>
<dbReference type="EMBL" id="KV878679">
    <property type="protein sequence ID" value="OJJ78338.1"/>
    <property type="molecule type" value="Genomic_DNA"/>
</dbReference>
<dbReference type="RefSeq" id="XP_067485585.1">
    <property type="nucleotide sequence ID" value="XM_067629133.1"/>
</dbReference>
<dbReference type="Proteomes" id="UP000184499">
    <property type="component" value="Unassembled WGS sequence"/>
</dbReference>
<evidence type="ECO:0000256" key="1">
    <source>
        <dbReference type="SAM" id="MobiDB-lite"/>
    </source>
</evidence>
<evidence type="ECO:0000313" key="3">
    <source>
        <dbReference type="Proteomes" id="UP000184499"/>
    </source>
</evidence>
<gene>
    <name evidence="2" type="ORF">ASPBRDRAFT_71511</name>
</gene>
<evidence type="ECO:0000313" key="2">
    <source>
        <dbReference type="EMBL" id="OJJ78338.1"/>
    </source>
</evidence>
<dbReference type="GeneID" id="93581620"/>
<dbReference type="OrthoDB" id="10399489at2759"/>